<dbReference type="STRING" id="553611.GCA_001557755_03358"/>
<dbReference type="Gene3D" id="2.40.128.640">
    <property type="match status" value="1"/>
</dbReference>
<dbReference type="EMBL" id="PYOJ01000005">
    <property type="protein sequence ID" value="PSV91856.1"/>
    <property type="molecule type" value="Genomic_DNA"/>
</dbReference>
<dbReference type="OrthoDB" id="5348860at2"/>
<keyword evidence="1" id="KW-0732">Signal</keyword>
<feature type="signal peptide" evidence="1">
    <location>
        <begin position="1"/>
        <end position="21"/>
    </location>
</feature>
<dbReference type="RefSeq" id="WP_008988916.1">
    <property type="nucleotide sequence ID" value="NZ_JADQAT010000048.1"/>
</dbReference>
<organism evidence="2 3">
    <name type="scientific">Photobacterium leiognathi</name>
    <dbReference type="NCBI Taxonomy" id="553611"/>
    <lineage>
        <taxon>Bacteria</taxon>
        <taxon>Pseudomonadati</taxon>
        <taxon>Pseudomonadota</taxon>
        <taxon>Gammaproteobacteria</taxon>
        <taxon>Vibrionales</taxon>
        <taxon>Vibrionaceae</taxon>
        <taxon>Photobacterium</taxon>
    </lineage>
</organism>
<dbReference type="PROSITE" id="PS51257">
    <property type="entry name" value="PROKAR_LIPOPROTEIN"/>
    <property type="match status" value="1"/>
</dbReference>
<dbReference type="InterPro" id="IPR007298">
    <property type="entry name" value="Cu-R_lipoprotein_NlpE"/>
</dbReference>
<dbReference type="AlphaFoldDB" id="A0A2G4WT20"/>
<feature type="chain" id="PRO_5041061211" evidence="1">
    <location>
        <begin position="22"/>
        <end position="154"/>
    </location>
</feature>
<sequence>MKKTLLATALLGLVLVGCDQTADKTSTTTTAADGQPTEIAQVHDNAKNSLDWMGEYTGIEPCADCSGIETSLTLKDDGTFILDQTYQGKETKPLTTEGKFNWNDQGDTITLNLGGGQTAQYFVGEQRVFHLDKDGQRIQGDLADAYTLKKQEHK</sequence>
<dbReference type="Proteomes" id="UP000240410">
    <property type="component" value="Unassembled WGS sequence"/>
</dbReference>
<accession>A0A2G4WT20</accession>
<comment type="caution">
    <text evidence="2">The sequence shown here is derived from an EMBL/GenBank/DDBJ whole genome shotgun (WGS) entry which is preliminary data.</text>
</comment>
<evidence type="ECO:0000313" key="2">
    <source>
        <dbReference type="EMBL" id="PSV91856.1"/>
    </source>
</evidence>
<gene>
    <name evidence="2" type="ORF">CTM89_06205</name>
</gene>
<dbReference type="Pfam" id="PF04170">
    <property type="entry name" value="NlpE"/>
    <property type="match status" value="1"/>
</dbReference>
<reference evidence="2 3" key="1">
    <citation type="submission" date="2018-03" db="EMBL/GenBank/DDBJ databases">
        <title>Whole genome sequencing of Histamine producing bacteria.</title>
        <authorList>
            <person name="Butler K."/>
        </authorList>
    </citation>
    <scope>NUCLEOTIDE SEQUENCE [LARGE SCALE GENOMIC DNA]</scope>
    <source>
        <strain evidence="2 3">ATCC 33979</strain>
    </source>
</reference>
<evidence type="ECO:0000313" key="3">
    <source>
        <dbReference type="Proteomes" id="UP000240410"/>
    </source>
</evidence>
<proteinExistence type="predicted"/>
<evidence type="ECO:0000256" key="1">
    <source>
        <dbReference type="SAM" id="SignalP"/>
    </source>
</evidence>
<protein>
    <submittedName>
        <fullName evidence="2">Copper resistance protein NlpE</fullName>
    </submittedName>
</protein>
<name>A0A2G4WT20_PHOLE</name>